<proteinExistence type="predicted"/>
<comment type="caution">
    <text evidence="1">The sequence shown here is derived from an EMBL/GenBank/DDBJ whole genome shotgun (WGS) entry which is preliminary data.</text>
</comment>
<evidence type="ECO:0000313" key="2">
    <source>
        <dbReference type="Proteomes" id="UP000655751"/>
    </source>
</evidence>
<sequence length="94" mass="10246">MLLDPLLGPGHQPALTSGYAISVDFSAVRNPDELDAEWQPTTGAAQVRAMIADRLARSRLYSYEQADEVGQVLAGMPIELPERFAAPHNLRSGR</sequence>
<dbReference type="RefSeq" id="WP_196152706.1">
    <property type="nucleotide sequence ID" value="NZ_JADMLG010000015.1"/>
</dbReference>
<protein>
    <submittedName>
        <fullName evidence="1">Uncharacterized protein</fullName>
    </submittedName>
</protein>
<gene>
    <name evidence="1" type="ORF">IT779_29390</name>
</gene>
<dbReference type="EMBL" id="JADMLG010000015">
    <property type="protein sequence ID" value="MBH0780394.1"/>
    <property type="molecule type" value="Genomic_DNA"/>
</dbReference>
<accession>A0A931N5Z4</accession>
<name>A0A931N5Z4_9NOCA</name>
<dbReference type="Proteomes" id="UP000655751">
    <property type="component" value="Unassembled WGS sequence"/>
</dbReference>
<evidence type="ECO:0000313" key="1">
    <source>
        <dbReference type="EMBL" id="MBH0780394.1"/>
    </source>
</evidence>
<organism evidence="1 2">
    <name type="scientific">Nocardia bovistercoris</name>
    <dbReference type="NCBI Taxonomy" id="2785916"/>
    <lineage>
        <taxon>Bacteria</taxon>
        <taxon>Bacillati</taxon>
        <taxon>Actinomycetota</taxon>
        <taxon>Actinomycetes</taxon>
        <taxon>Mycobacteriales</taxon>
        <taxon>Nocardiaceae</taxon>
        <taxon>Nocardia</taxon>
    </lineage>
</organism>
<keyword evidence="2" id="KW-1185">Reference proteome</keyword>
<reference evidence="1" key="1">
    <citation type="submission" date="2020-11" db="EMBL/GenBank/DDBJ databases">
        <title>Nocardia NEAU-351.nov., a novel actinomycete isolated from the cow dung.</title>
        <authorList>
            <person name="Zhang X."/>
        </authorList>
    </citation>
    <scope>NUCLEOTIDE SEQUENCE</scope>
    <source>
        <strain evidence="1">NEAU-351</strain>
    </source>
</reference>
<dbReference type="AlphaFoldDB" id="A0A931N5Z4"/>